<dbReference type="OrthoDB" id="9799337at2"/>
<gene>
    <name evidence="2" type="ORF">SAMN05421644_1481</name>
</gene>
<dbReference type="AlphaFoldDB" id="A0A1H3IU79"/>
<keyword evidence="3" id="KW-1185">Reference proteome</keyword>
<dbReference type="Proteomes" id="UP000198672">
    <property type="component" value="Unassembled WGS sequence"/>
</dbReference>
<evidence type="ECO:0000313" key="3">
    <source>
        <dbReference type="Proteomes" id="UP000198672"/>
    </source>
</evidence>
<dbReference type="RefSeq" id="WP_091334980.1">
    <property type="nucleotide sequence ID" value="NZ_FNOW01000048.1"/>
</dbReference>
<protein>
    <submittedName>
        <fullName evidence="2">Cysteine-rich small domain-containing protein</fullName>
    </submittedName>
</protein>
<dbReference type="EMBL" id="FNOW01000048">
    <property type="protein sequence ID" value="SDY31117.1"/>
    <property type="molecule type" value="Genomic_DNA"/>
</dbReference>
<evidence type="ECO:0000313" key="2">
    <source>
        <dbReference type="EMBL" id="SDY31117.1"/>
    </source>
</evidence>
<dbReference type="InterPro" id="IPR007212">
    <property type="entry name" value="Zf-like"/>
</dbReference>
<organism evidence="2 3">
    <name type="scientific">Allochromatium warmingii</name>
    <name type="common">Chromatium warmingii</name>
    <dbReference type="NCBI Taxonomy" id="61595"/>
    <lineage>
        <taxon>Bacteria</taxon>
        <taxon>Pseudomonadati</taxon>
        <taxon>Pseudomonadota</taxon>
        <taxon>Gammaproteobacteria</taxon>
        <taxon>Chromatiales</taxon>
        <taxon>Chromatiaceae</taxon>
        <taxon>Allochromatium</taxon>
    </lineage>
</organism>
<dbReference type="STRING" id="61595.SAMN05421644_1481"/>
<dbReference type="Pfam" id="PF04071">
    <property type="entry name" value="zf-like"/>
    <property type="match status" value="1"/>
</dbReference>
<feature type="domain" description="Cysteine-rich small" evidence="1">
    <location>
        <begin position="13"/>
        <end position="77"/>
    </location>
</feature>
<reference evidence="3" key="1">
    <citation type="submission" date="2016-10" db="EMBL/GenBank/DDBJ databases">
        <authorList>
            <person name="Varghese N."/>
            <person name="Submissions S."/>
        </authorList>
    </citation>
    <scope>NUCLEOTIDE SEQUENCE [LARGE SCALE GENOMIC DNA]</scope>
    <source>
        <strain evidence="3">DSM 173</strain>
    </source>
</reference>
<name>A0A1H3IU79_ALLWA</name>
<accession>A0A1H3IU79</accession>
<sequence>MHPQNTTAHIAYKGFTNRDCPFYPCHTGVKRAFNCLFCYCPLIAYDCPGPYRVYTDAYGMPRKDCTACRLPHDGYAASWAFIQKWLERPVLWCGSELTARERIARRRDLIA</sequence>
<proteinExistence type="predicted"/>
<evidence type="ECO:0000259" key="1">
    <source>
        <dbReference type="Pfam" id="PF04071"/>
    </source>
</evidence>